<sequence>MELRQLEYFEAVQRNKNFTHAAAELHVTQPTVTTAIKNLEKELGVSLFDREGGGMELTPAGEELLIRTQIILKNVKKIYDRVGEENSYRKQEVTIGIPPISCARMYPLVMGNFAHSHPNIDVQVQDCCNHINITRILQDDLEIGFIILPDVPNPGLEFLPLEKGNLMVLLSEDHPLAKKEAISFQDLAHEDILMYEKGTSYVEVRLEREFAARNITWNIQHYFSNFSTIYDLVSQNFGISFTMPTTSPILSELPGLVTVPFEEPMEYEIGLAWGKNKYLSSGCRELIRFICSYYEKNYEEKPASVIRAPKG</sequence>
<evidence type="ECO:0000313" key="7">
    <source>
        <dbReference type="Proteomes" id="UP001198182"/>
    </source>
</evidence>
<keyword evidence="7" id="KW-1185">Reference proteome</keyword>
<evidence type="ECO:0000256" key="1">
    <source>
        <dbReference type="ARBA" id="ARBA00009437"/>
    </source>
</evidence>
<dbReference type="SUPFAM" id="SSF53850">
    <property type="entry name" value="Periplasmic binding protein-like II"/>
    <property type="match status" value="1"/>
</dbReference>
<dbReference type="Proteomes" id="UP001198182">
    <property type="component" value="Unassembled WGS sequence"/>
</dbReference>
<dbReference type="EMBL" id="JAJEQR010000026">
    <property type="protein sequence ID" value="MCC2231302.1"/>
    <property type="molecule type" value="Genomic_DNA"/>
</dbReference>
<keyword evidence="2" id="KW-0805">Transcription regulation</keyword>
<dbReference type="InterPro" id="IPR036390">
    <property type="entry name" value="WH_DNA-bd_sf"/>
</dbReference>
<dbReference type="CDD" id="cd05466">
    <property type="entry name" value="PBP2_LTTR_substrate"/>
    <property type="match status" value="1"/>
</dbReference>
<reference evidence="6" key="1">
    <citation type="submission" date="2021-10" db="EMBL/GenBank/DDBJ databases">
        <title>Anaerobic single-cell dispensing facilitates the cultivation of human gut bacteria.</title>
        <authorList>
            <person name="Afrizal A."/>
        </authorList>
    </citation>
    <scope>NUCLEOTIDE SEQUENCE</scope>
    <source>
        <strain evidence="6">CLA-AA-H215</strain>
    </source>
</reference>
<dbReference type="InterPro" id="IPR005119">
    <property type="entry name" value="LysR_subst-bd"/>
</dbReference>
<dbReference type="SUPFAM" id="SSF46785">
    <property type="entry name" value="Winged helix' DNA-binding domain"/>
    <property type="match status" value="1"/>
</dbReference>
<dbReference type="Pfam" id="PF03466">
    <property type="entry name" value="LysR_substrate"/>
    <property type="match status" value="1"/>
</dbReference>
<keyword evidence="3" id="KW-0238">DNA-binding</keyword>
<dbReference type="RefSeq" id="WP_308453822.1">
    <property type="nucleotide sequence ID" value="NZ_JAJEQR010000026.1"/>
</dbReference>
<name>A0AAE3EA39_9FIRM</name>
<dbReference type="AlphaFoldDB" id="A0AAE3EA39"/>
<proteinExistence type="inferred from homology"/>
<evidence type="ECO:0000256" key="3">
    <source>
        <dbReference type="ARBA" id="ARBA00023125"/>
    </source>
</evidence>
<dbReference type="Gene3D" id="3.40.190.290">
    <property type="match status" value="1"/>
</dbReference>
<evidence type="ECO:0000259" key="5">
    <source>
        <dbReference type="PROSITE" id="PS50931"/>
    </source>
</evidence>
<dbReference type="Pfam" id="PF00126">
    <property type="entry name" value="HTH_1"/>
    <property type="match status" value="1"/>
</dbReference>
<dbReference type="GO" id="GO:0003677">
    <property type="term" value="F:DNA binding"/>
    <property type="evidence" value="ECO:0007669"/>
    <property type="project" value="UniProtKB-KW"/>
</dbReference>
<accession>A0AAE3EA39</accession>
<gene>
    <name evidence="6" type="ORF">LKD81_09895</name>
</gene>
<dbReference type="PROSITE" id="PS50931">
    <property type="entry name" value="HTH_LYSR"/>
    <property type="match status" value="1"/>
</dbReference>
<dbReference type="Gene3D" id="1.10.10.10">
    <property type="entry name" value="Winged helix-like DNA-binding domain superfamily/Winged helix DNA-binding domain"/>
    <property type="match status" value="1"/>
</dbReference>
<evidence type="ECO:0000256" key="4">
    <source>
        <dbReference type="ARBA" id="ARBA00023163"/>
    </source>
</evidence>
<protein>
    <submittedName>
        <fullName evidence="6">LysR family transcriptional regulator</fullName>
    </submittedName>
</protein>
<keyword evidence="4" id="KW-0804">Transcription</keyword>
<dbReference type="PRINTS" id="PR00039">
    <property type="entry name" value="HTHLYSR"/>
</dbReference>
<dbReference type="GO" id="GO:0003700">
    <property type="term" value="F:DNA-binding transcription factor activity"/>
    <property type="evidence" value="ECO:0007669"/>
    <property type="project" value="InterPro"/>
</dbReference>
<dbReference type="InterPro" id="IPR000847">
    <property type="entry name" value="LysR_HTH_N"/>
</dbReference>
<dbReference type="InterPro" id="IPR036388">
    <property type="entry name" value="WH-like_DNA-bd_sf"/>
</dbReference>
<dbReference type="PANTHER" id="PTHR30419:SF8">
    <property type="entry name" value="NITROGEN ASSIMILATION TRANSCRIPTIONAL ACTIVATOR-RELATED"/>
    <property type="match status" value="1"/>
</dbReference>
<dbReference type="InterPro" id="IPR050950">
    <property type="entry name" value="HTH-type_LysR_regulators"/>
</dbReference>
<organism evidence="6 7">
    <name type="scientific">Hominifimenecus microfluidus</name>
    <dbReference type="NCBI Taxonomy" id="2885348"/>
    <lineage>
        <taxon>Bacteria</taxon>
        <taxon>Bacillati</taxon>
        <taxon>Bacillota</taxon>
        <taxon>Clostridia</taxon>
        <taxon>Lachnospirales</taxon>
        <taxon>Lachnospiraceae</taxon>
        <taxon>Hominifimenecus</taxon>
    </lineage>
</organism>
<dbReference type="FunFam" id="1.10.10.10:FF:000001">
    <property type="entry name" value="LysR family transcriptional regulator"/>
    <property type="match status" value="1"/>
</dbReference>
<dbReference type="GO" id="GO:0005829">
    <property type="term" value="C:cytosol"/>
    <property type="evidence" value="ECO:0007669"/>
    <property type="project" value="TreeGrafter"/>
</dbReference>
<evidence type="ECO:0000313" key="6">
    <source>
        <dbReference type="EMBL" id="MCC2231302.1"/>
    </source>
</evidence>
<feature type="domain" description="HTH lysR-type" evidence="5">
    <location>
        <begin position="1"/>
        <end position="58"/>
    </location>
</feature>
<comment type="caution">
    <text evidence="6">The sequence shown here is derived from an EMBL/GenBank/DDBJ whole genome shotgun (WGS) entry which is preliminary data.</text>
</comment>
<comment type="similarity">
    <text evidence="1">Belongs to the LysR transcriptional regulatory family.</text>
</comment>
<dbReference type="PANTHER" id="PTHR30419">
    <property type="entry name" value="HTH-TYPE TRANSCRIPTIONAL REGULATOR YBHD"/>
    <property type="match status" value="1"/>
</dbReference>
<evidence type="ECO:0000256" key="2">
    <source>
        <dbReference type="ARBA" id="ARBA00023015"/>
    </source>
</evidence>